<keyword evidence="4" id="KW-0539">Nucleus</keyword>
<dbReference type="PANTHER" id="PTHR31719">
    <property type="entry name" value="NAC TRANSCRIPTION FACTOR 56"/>
    <property type="match status" value="1"/>
</dbReference>
<name>A0A2T7CX73_9POAL</name>
<keyword evidence="1" id="KW-0805">Transcription regulation</keyword>
<evidence type="ECO:0000256" key="1">
    <source>
        <dbReference type="ARBA" id="ARBA00023015"/>
    </source>
</evidence>
<feature type="region of interest" description="Disordered" evidence="5">
    <location>
        <begin position="35"/>
        <end position="121"/>
    </location>
</feature>
<evidence type="ECO:0000256" key="3">
    <source>
        <dbReference type="ARBA" id="ARBA00023163"/>
    </source>
</evidence>
<dbReference type="Gramene" id="PUZ47936">
    <property type="protein sequence ID" value="PUZ47936"/>
    <property type="gene ID" value="GQ55_7G205900"/>
</dbReference>
<keyword evidence="8" id="KW-1185">Reference proteome</keyword>
<dbReference type="GO" id="GO:0003677">
    <property type="term" value="F:DNA binding"/>
    <property type="evidence" value="ECO:0007669"/>
    <property type="project" value="UniProtKB-KW"/>
</dbReference>
<dbReference type="PANTHER" id="PTHR31719:SF179">
    <property type="entry name" value="OS08G0148400 PROTEIN"/>
    <property type="match status" value="1"/>
</dbReference>
<keyword evidence="2" id="KW-0238">DNA-binding</keyword>
<sequence>MPWLLRRLGNQTRALYETARRPRVPEAITTRFGTLENVQDTVEPQRHRRAGAPGEMQQAASSSAPSAGFREEVTDDGWVLLGAGGSSDTAAGGRPPRPPRRSGNRPPAVGQPPFDFDPATDDLVGRYLPARRALRCGDLPPQIHDADVYGAHPAFLAKVHPPANCTRPEWLFFVCRGRGLGGKRRAGPGAYRLTGEAKPSGGWYCHSFRYYEDSAEASDARETEWRMEEYGDRCTGGAGALDVVVCKVYPARGGALDRRLRLDGAARRAGADVRPQVLTQLYLASLSAGDPLRCRMHRAADVCAAHPAVLTAVLPPANDQFEWFFVVRRPRTEDHGDDDGTARPRRAGPGQYVPAARYWDVKNGEGRELGYWRLFGYREDDEQVRRTSRTVWSMEEYGFGPDFPYGEHGGDEELVVYKVYLRMARQQDA</sequence>
<keyword evidence="3" id="KW-0804">Transcription</keyword>
<dbReference type="OrthoDB" id="648091at2759"/>
<dbReference type="InterPro" id="IPR003441">
    <property type="entry name" value="NAC-dom"/>
</dbReference>
<evidence type="ECO:0000256" key="5">
    <source>
        <dbReference type="SAM" id="MobiDB-lite"/>
    </source>
</evidence>
<feature type="domain" description="NAC" evidence="6">
    <location>
        <begin position="110"/>
        <end position="251"/>
    </location>
</feature>
<dbReference type="InterPro" id="IPR036093">
    <property type="entry name" value="NAC_dom_sf"/>
</dbReference>
<evidence type="ECO:0000256" key="4">
    <source>
        <dbReference type="ARBA" id="ARBA00023242"/>
    </source>
</evidence>
<dbReference type="AlphaFoldDB" id="A0A2T7CX73"/>
<evidence type="ECO:0000313" key="7">
    <source>
        <dbReference type="EMBL" id="PUZ47936.1"/>
    </source>
</evidence>
<evidence type="ECO:0000259" key="6">
    <source>
        <dbReference type="PROSITE" id="PS51005"/>
    </source>
</evidence>
<dbReference type="SUPFAM" id="SSF101941">
    <property type="entry name" value="NAC domain"/>
    <property type="match status" value="2"/>
</dbReference>
<dbReference type="GO" id="GO:0006355">
    <property type="term" value="P:regulation of DNA-templated transcription"/>
    <property type="evidence" value="ECO:0007669"/>
    <property type="project" value="InterPro"/>
</dbReference>
<evidence type="ECO:0000256" key="2">
    <source>
        <dbReference type="ARBA" id="ARBA00023125"/>
    </source>
</evidence>
<proteinExistence type="predicted"/>
<protein>
    <recommendedName>
        <fullName evidence="6">NAC domain-containing protein</fullName>
    </recommendedName>
</protein>
<dbReference type="EMBL" id="CM009755">
    <property type="protein sequence ID" value="PUZ47936.1"/>
    <property type="molecule type" value="Genomic_DNA"/>
</dbReference>
<accession>A0A2T7CX73</accession>
<reference evidence="7 8" key="1">
    <citation type="submission" date="2018-04" db="EMBL/GenBank/DDBJ databases">
        <title>WGS assembly of Panicum hallii var. hallii HAL2.</title>
        <authorList>
            <person name="Lovell J."/>
            <person name="Jenkins J."/>
            <person name="Lowry D."/>
            <person name="Mamidi S."/>
            <person name="Sreedasyam A."/>
            <person name="Weng X."/>
            <person name="Barry K."/>
            <person name="Bonette J."/>
            <person name="Campitelli B."/>
            <person name="Daum C."/>
            <person name="Gordon S."/>
            <person name="Gould B."/>
            <person name="Lipzen A."/>
            <person name="MacQueen A."/>
            <person name="Palacio-Mejia J."/>
            <person name="Plott C."/>
            <person name="Shakirov E."/>
            <person name="Shu S."/>
            <person name="Yoshinaga Y."/>
            <person name="Zane M."/>
            <person name="Rokhsar D."/>
            <person name="Grimwood J."/>
            <person name="Schmutz J."/>
            <person name="Juenger T."/>
        </authorList>
    </citation>
    <scope>NUCLEOTIDE SEQUENCE [LARGE SCALE GENOMIC DNA]</scope>
    <source>
        <strain evidence="8">cv. HAL2</strain>
    </source>
</reference>
<dbReference type="Pfam" id="PF02365">
    <property type="entry name" value="NAM"/>
    <property type="match status" value="2"/>
</dbReference>
<feature type="domain" description="NAC" evidence="6">
    <location>
        <begin position="265"/>
        <end position="422"/>
    </location>
</feature>
<evidence type="ECO:0000313" key="8">
    <source>
        <dbReference type="Proteomes" id="UP000244336"/>
    </source>
</evidence>
<dbReference type="PROSITE" id="PS51005">
    <property type="entry name" value="NAC"/>
    <property type="match status" value="2"/>
</dbReference>
<dbReference type="Proteomes" id="UP000244336">
    <property type="component" value="Chromosome 7"/>
</dbReference>
<dbReference type="Gene3D" id="2.170.150.80">
    <property type="entry name" value="NAC domain"/>
    <property type="match status" value="2"/>
</dbReference>
<gene>
    <name evidence="7" type="ORF">GQ55_7G205900</name>
</gene>
<organism evidence="7 8">
    <name type="scientific">Panicum hallii var. hallii</name>
    <dbReference type="NCBI Taxonomy" id="1504633"/>
    <lineage>
        <taxon>Eukaryota</taxon>
        <taxon>Viridiplantae</taxon>
        <taxon>Streptophyta</taxon>
        <taxon>Embryophyta</taxon>
        <taxon>Tracheophyta</taxon>
        <taxon>Spermatophyta</taxon>
        <taxon>Magnoliopsida</taxon>
        <taxon>Liliopsida</taxon>
        <taxon>Poales</taxon>
        <taxon>Poaceae</taxon>
        <taxon>PACMAD clade</taxon>
        <taxon>Panicoideae</taxon>
        <taxon>Panicodae</taxon>
        <taxon>Paniceae</taxon>
        <taxon>Panicinae</taxon>
        <taxon>Panicum</taxon>
        <taxon>Panicum sect. Panicum</taxon>
    </lineage>
</organism>